<feature type="domain" description="Xylose isomerase-like TIM barrel" evidence="2">
    <location>
        <begin position="48"/>
        <end position="241"/>
    </location>
</feature>
<dbReference type="InterPro" id="IPR013022">
    <property type="entry name" value="Xyl_isomerase-like_TIM-brl"/>
</dbReference>
<evidence type="ECO:0000313" key="5">
    <source>
        <dbReference type="Proteomes" id="UP000320717"/>
    </source>
</evidence>
<dbReference type="Proteomes" id="UP000320717">
    <property type="component" value="Chromosome"/>
</dbReference>
<dbReference type="Gene3D" id="3.20.20.150">
    <property type="entry name" value="Divalent-metal-dependent TIM barrel enzymes"/>
    <property type="match status" value="1"/>
</dbReference>
<dbReference type="EMBL" id="CP042260">
    <property type="protein sequence ID" value="QDY67824.1"/>
    <property type="molecule type" value="Genomic_DNA"/>
</dbReference>
<dbReference type="SUPFAM" id="SSF51658">
    <property type="entry name" value="Xylose isomerase-like"/>
    <property type="match status" value="1"/>
</dbReference>
<evidence type="ECO:0000259" key="2">
    <source>
        <dbReference type="Pfam" id="PF01261"/>
    </source>
</evidence>
<reference evidence="4" key="2">
    <citation type="journal article" date="2022" name="Pest Manag. Sci.">
        <title>Glutamicibacter halophytocola-mediated host fitness of potato tuber moth on Solanaceae crops.</title>
        <authorList>
            <person name="Wang W."/>
            <person name="Xiao G."/>
            <person name="Du G."/>
            <person name="Chang L."/>
            <person name="Yang Y."/>
            <person name="Ye J."/>
            <person name="Chen B."/>
        </authorList>
    </citation>
    <scope>NUCLEOTIDE SEQUENCE</scope>
    <source>
        <strain evidence="4">S2</strain>
    </source>
</reference>
<protein>
    <submittedName>
        <fullName evidence="4">Metabolite traffic protein EboE</fullName>
    </submittedName>
    <submittedName>
        <fullName evidence="3">TIM barrel protein</fullName>
    </submittedName>
</protein>
<dbReference type="Pfam" id="PF01261">
    <property type="entry name" value="AP_endonuc_2"/>
    <property type="match status" value="1"/>
</dbReference>
<dbReference type="InterPro" id="IPR036237">
    <property type="entry name" value="Xyl_isomerase-like_sf"/>
</dbReference>
<reference evidence="3 5" key="1">
    <citation type="submission" date="2019-07" db="EMBL/GenBank/DDBJ databases">
        <title>Complete Genome Sequence of drought tolerant Plant Growth-Promoting Rhizobacterium Glutamicibacter halophytocola DR408.</title>
        <authorList>
            <person name="Nishu S.D."/>
            <person name="Lee T.K."/>
        </authorList>
    </citation>
    <scope>NUCLEOTIDE SEQUENCE [LARGE SCALE GENOMIC DNA]</scope>
    <source>
        <strain evidence="3 5">DR408</strain>
    </source>
</reference>
<dbReference type="AlphaFoldDB" id="A0A5B8IQA3"/>
<sequence>MRLSYCTNVHPAEDLEGVITQLRHYAGNIRRRAGLQVLGVGLWIPSVLATRLAASEQDRQALREVLEAEGLQLHTINAFPYGGFHDEVVKHAVYLPTWAEPARLEYTLRCAQILADLLPEGEVGSISTLPLAWRDPWDEAQDHAATNAFAQLSQGLRELKERTGRTVRVAIEPEPGCVLDTISDIVQWLGARLERGIDPEFVGVCVDTCHLAVSFADPAGAIAQIQNAGLRVVKVQASAALHVLDPKDRTARAALESFVEPKYLHQVRESSAAGVIPADDLDTALAELPGSGPWRVHFHIPLHHVPAAPLQTTTDVLQATVSEAGKLPYADEVHLDVETYTWSVLPQHGNAEEVGIVDGIAAELVWAEENLMAPVHAS</sequence>
<dbReference type="GO" id="GO:0008270">
    <property type="term" value="F:zinc ion binding"/>
    <property type="evidence" value="ECO:0007669"/>
    <property type="project" value="InterPro"/>
</dbReference>
<gene>
    <name evidence="4" type="primary">eboE</name>
    <name evidence="3" type="ORF">FQA45_16795</name>
    <name evidence="4" type="ORF">NUH22_05125</name>
</gene>
<dbReference type="InterPro" id="IPR018246">
    <property type="entry name" value="AP_endonuc_F2_Zn_BS"/>
</dbReference>
<dbReference type="NCBIfam" id="NF035939">
    <property type="entry name" value="TIM_EboE"/>
    <property type="match status" value="1"/>
</dbReference>
<keyword evidence="1" id="KW-0119">Carbohydrate metabolism</keyword>
<dbReference type="OrthoDB" id="9785907at2"/>
<accession>A0A5B8IQA3</accession>
<proteinExistence type="predicted"/>
<evidence type="ECO:0000313" key="6">
    <source>
        <dbReference type="Proteomes" id="UP001060018"/>
    </source>
</evidence>
<evidence type="ECO:0000256" key="1">
    <source>
        <dbReference type="ARBA" id="ARBA00023277"/>
    </source>
</evidence>
<dbReference type="PROSITE" id="PS00730">
    <property type="entry name" value="AP_NUCLEASE_F2_2"/>
    <property type="match status" value="1"/>
</dbReference>
<keyword evidence="5" id="KW-1185">Reference proteome</keyword>
<organism evidence="4 6">
    <name type="scientific">Glutamicibacter halophytocola</name>
    <dbReference type="NCBI Taxonomy" id="1933880"/>
    <lineage>
        <taxon>Bacteria</taxon>
        <taxon>Bacillati</taxon>
        <taxon>Actinomycetota</taxon>
        <taxon>Actinomycetes</taxon>
        <taxon>Micrococcales</taxon>
        <taxon>Micrococcaceae</taxon>
        <taxon>Glutamicibacter</taxon>
    </lineage>
</organism>
<evidence type="ECO:0000313" key="4">
    <source>
        <dbReference type="EMBL" id="UUX60002.1"/>
    </source>
</evidence>
<dbReference type="Proteomes" id="UP001060018">
    <property type="component" value="Chromosome"/>
</dbReference>
<dbReference type="EMBL" id="CP102487">
    <property type="protein sequence ID" value="UUX60002.1"/>
    <property type="molecule type" value="Genomic_DNA"/>
</dbReference>
<evidence type="ECO:0000313" key="3">
    <source>
        <dbReference type="EMBL" id="QDY67824.1"/>
    </source>
</evidence>
<dbReference type="RefSeq" id="WP_146278041.1">
    <property type="nucleotide sequence ID" value="NZ_CP042260.1"/>
</dbReference>
<name>A0A5B8IQA3_9MICC</name>